<evidence type="ECO:0000313" key="9">
    <source>
        <dbReference type="Proteomes" id="UP000078116"/>
    </source>
</evidence>
<comment type="similarity">
    <text evidence="3">Belongs to the glycosyl hydrolase 5 (cellulase A) family.</text>
</comment>
<dbReference type="InterPro" id="IPR001547">
    <property type="entry name" value="Glyco_hydro_5"/>
</dbReference>
<dbReference type="EMBL" id="LXKA01000098">
    <property type="protein sequence ID" value="OAJ64511.1"/>
    <property type="molecule type" value="Genomic_DNA"/>
</dbReference>
<keyword evidence="4" id="KW-0732">Signal</keyword>
<dbReference type="RefSeq" id="WP_064272391.1">
    <property type="nucleotide sequence ID" value="NZ_LXJZ01000253.1"/>
</dbReference>
<dbReference type="Pfam" id="PF00150">
    <property type="entry name" value="Cellulase"/>
    <property type="match status" value="1"/>
</dbReference>
<dbReference type="InterPro" id="IPR051923">
    <property type="entry name" value="Glycosyl_Hydrolase_39"/>
</dbReference>
<organism evidence="7 9">
    <name type="scientific">Paraburkholderia ginsengiterrae</name>
    <dbReference type="NCBI Taxonomy" id="1462993"/>
    <lineage>
        <taxon>Bacteria</taxon>
        <taxon>Pseudomonadati</taxon>
        <taxon>Pseudomonadota</taxon>
        <taxon>Betaproteobacteria</taxon>
        <taxon>Burkholderiales</taxon>
        <taxon>Burkholderiaceae</taxon>
        <taxon>Paraburkholderia</taxon>
    </lineage>
</organism>
<feature type="signal peptide" evidence="4">
    <location>
        <begin position="1"/>
        <end position="21"/>
    </location>
</feature>
<dbReference type="EMBL" id="LXJZ01000253">
    <property type="protein sequence ID" value="OAJ51497.1"/>
    <property type="molecule type" value="Genomic_DNA"/>
</dbReference>
<feature type="domain" description="Glycoside hydrolase family 5" evidence="5">
    <location>
        <begin position="62"/>
        <end position="234"/>
    </location>
</feature>
<dbReference type="AlphaFoldDB" id="A0A1A9NCS9"/>
<accession>A0A1A9NCS9</accession>
<name>A0A1A9NCS9_9BURK</name>
<dbReference type="OrthoDB" id="912485at2"/>
<evidence type="ECO:0000256" key="4">
    <source>
        <dbReference type="SAM" id="SignalP"/>
    </source>
</evidence>
<dbReference type="GO" id="GO:0000272">
    <property type="term" value="P:polysaccharide catabolic process"/>
    <property type="evidence" value="ECO:0007669"/>
    <property type="project" value="InterPro"/>
</dbReference>
<evidence type="ECO:0000259" key="5">
    <source>
        <dbReference type="Pfam" id="PF00150"/>
    </source>
</evidence>
<feature type="chain" id="PRO_5008393869" evidence="4">
    <location>
        <begin position="22"/>
        <end position="434"/>
    </location>
</feature>
<evidence type="ECO:0000313" key="8">
    <source>
        <dbReference type="Proteomes" id="UP000077961"/>
    </source>
</evidence>
<keyword evidence="1 3" id="KW-0378">Hydrolase</keyword>
<evidence type="ECO:0000313" key="6">
    <source>
        <dbReference type="EMBL" id="OAJ51497.1"/>
    </source>
</evidence>
<keyword evidence="2 3" id="KW-0326">Glycosidase</keyword>
<evidence type="ECO:0000256" key="3">
    <source>
        <dbReference type="RuleBase" id="RU361153"/>
    </source>
</evidence>
<gene>
    <name evidence="6" type="ORF">A6V36_15850</name>
    <name evidence="7" type="ORF">A6V37_18790</name>
</gene>
<protein>
    <submittedName>
        <fullName evidence="7">Glycosyl hydrolase family 5</fullName>
    </submittedName>
</protein>
<keyword evidence="8" id="KW-1185">Reference proteome</keyword>
<sequence length="434" mass="48347">MVGCVGLAIALAGSLAIRIFAMPAAPLVTLSGEAKTDEKPYIELPSFAAARADTGVAIHDIDDTRLLDAVKDVGFSFIRTDLYWATVQAGGGWHFETFDKLVADLAQRGLGALFILGYKHEMYSPEQPPTSSEQLSAFREYVFQSAKRYSRDNVRFEVWNEEDDKMYWLADPSPSKYRRLLTTAVKAAREANPRVTIATGGVQQIDLKFIRSVGDISSETLRGPDAISVHPYRQEYPESVFADYRVLREELSRYRNAPAVWVTEWSYPSYGYKYVVEMGNGHSRAARALQAKYTVRRFLVDWIAGVGLTTYYDMRDDGESPTDQEHNFGLLDANNNRLPAYNASKYLFSFTANAASAKYFIDESNNYVILKLIGKTGAIKYVIWSYGDGNGLNLDVSNLPRNATMTDMFGKVLTTNGVLAVPEKLGPVFVSVAP</sequence>
<evidence type="ECO:0000256" key="1">
    <source>
        <dbReference type="ARBA" id="ARBA00022801"/>
    </source>
</evidence>
<dbReference type="Proteomes" id="UP000077961">
    <property type="component" value="Unassembled WGS sequence"/>
</dbReference>
<dbReference type="SUPFAM" id="SSF51445">
    <property type="entry name" value="(Trans)glycosidases"/>
    <property type="match status" value="1"/>
</dbReference>
<dbReference type="PANTHER" id="PTHR12631:SF10">
    <property type="entry name" value="BETA-XYLOSIDASE-LIKE PROTEIN-RELATED"/>
    <property type="match status" value="1"/>
</dbReference>
<evidence type="ECO:0000256" key="2">
    <source>
        <dbReference type="ARBA" id="ARBA00023295"/>
    </source>
</evidence>
<proteinExistence type="inferred from homology"/>
<evidence type="ECO:0000313" key="7">
    <source>
        <dbReference type="EMBL" id="OAJ64511.1"/>
    </source>
</evidence>
<dbReference type="Gene3D" id="3.20.20.80">
    <property type="entry name" value="Glycosidases"/>
    <property type="match status" value="1"/>
</dbReference>
<dbReference type="InterPro" id="IPR017853">
    <property type="entry name" value="GH"/>
</dbReference>
<dbReference type="STRING" id="1462993.A6V36_15850"/>
<reference evidence="8 9" key="1">
    <citation type="submission" date="2016-04" db="EMBL/GenBank/DDBJ databases">
        <title>Reclassification of Paraburkholderia panaciterrae (Farh et al. 2015) Dobritsa &amp; Samadpour 2016 as a later homotypic synonym of Paraburkholderia ginsengiterrae (Farh et al. 2015) Dobritsa &amp; Samadpour 2016.</title>
        <authorList>
            <person name="Dobritsa A.P."/>
            <person name="Kutumbaka K."/>
            <person name="Samadpour M."/>
        </authorList>
    </citation>
    <scope>NUCLEOTIDE SEQUENCE [LARGE SCALE GENOMIC DNA]</scope>
    <source>
        <strain evidence="7 9">DCY85</strain>
        <strain evidence="6 8">DCY85-1</strain>
    </source>
</reference>
<dbReference type="GO" id="GO:0004553">
    <property type="term" value="F:hydrolase activity, hydrolyzing O-glycosyl compounds"/>
    <property type="evidence" value="ECO:0007669"/>
    <property type="project" value="InterPro"/>
</dbReference>
<dbReference type="PANTHER" id="PTHR12631">
    <property type="entry name" value="ALPHA-L-IDURONIDASE"/>
    <property type="match status" value="1"/>
</dbReference>
<comment type="caution">
    <text evidence="7">The sequence shown here is derived from an EMBL/GenBank/DDBJ whole genome shotgun (WGS) entry which is preliminary data.</text>
</comment>
<dbReference type="Proteomes" id="UP000078116">
    <property type="component" value="Unassembled WGS sequence"/>
</dbReference>